<evidence type="ECO:0000259" key="3">
    <source>
        <dbReference type="Pfam" id="PF01551"/>
    </source>
</evidence>
<feature type="compositionally biased region" description="Low complexity" evidence="1">
    <location>
        <begin position="144"/>
        <end position="182"/>
    </location>
</feature>
<dbReference type="EMBL" id="AP023359">
    <property type="protein sequence ID" value="BCJ64468.1"/>
    <property type="molecule type" value="Genomic_DNA"/>
</dbReference>
<evidence type="ECO:0000313" key="5">
    <source>
        <dbReference type="Proteomes" id="UP000680866"/>
    </source>
</evidence>
<keyword evidence="2" id="KW-0472">Membrane</keyword>
<dbReference type="SUPFAM" id="SSF51261">
    <property type="entry name" value="Duplicated hybrid motif"/>
    <property type="match status" value="1"/>
</dbReference>
<dbReference type="PANTHER" id="PTHR21666:SF270">
    <property type="entry name" value="MUREIN HYDROLASE ACTIVATOR ENVC"/>
    <property type="match status" value="1"/>
</dbReference>
<protein>
    <recommendedName>
        <fullName evidence="3">M23ase beta-sheet core domain-containing protein</fullName>
    </recommendedName>
</protein>
<feature type="region of interest" description="Disordered" evidence="1">
    <location>
        <begin position="90"/>
        <end position="188"/>
    </location>
</feature>
<proteinExistence type="predicted"/>
<name>A0A810MYL5_9ACTN</name>
<dbReference type="InterPro" id="IPR011055">
    <property type="entry name" value="Dup_hybrid_motif"/>
</dbReference>
<keyword evidence="5" id="KW-1185">Reference proteome</keyword>
<dbReference type="Proteomes" id="UP000680866">
    <property type="component" value="Chromosome"/>
</dbReference>
<feature type="compositionally biased region" description="Low complexity" evidence="1">
    <location>
        <begin position="90"/>
        <end position="102"/>
    </location>
</feature>
<keyword evidence="2" id="KW-0812">Transmembrane</keyword>
<organism evidence="4 5">
    <name type="scientific">Polymorphospora rubra</name>
    <dbReference type="NCBI Taxonomy" id="338584"/>
    <lineage>
        <taxon>Bacteria</taxon>
        <taxon>Bacillati</taxon>
        <taxon>Actinomycetota</taxon>
        <taxon>Actinomycetes</taxon>
        <taxon>Micromonosporales</taxon>
        <taxon>Micromonosporaceae</taxon>
        <taxon>Polymorphospora</taxon>
    </lineage>
</organism>
<dbReference type="GO" id="GO:0004222">
    <property type="term" value="F:metalloendopeptidase activity"/>
    <property type="evidence" value="ECO:0007669"/>
    <property type="project" value="TreeGrafter"/>
</dbReference>
<gene>
    <name evidence="4" type="ORF">Prubr_14890</name>
</gene>
<evidence type="ECO:0000256" key="1">
    <source>
        <dbReference type="SAM" id="MobiDB-lite"/>
    </source>
</evidence>
<feature type="compositionally biased region" description="Basic and acidic residues" evidence="1">
    <location>
        <begin position="108"/>
        <end position="124"/>
    </location>
</feature>
<evidence type="ECO:0000313" key="4">
    <source>
        <dbReference type="EMBL" id="BCJ64468.1"/>
    </source>
</evidence>
<dbReference type="AlphaFoldDB" id="A0A810MYL5"/>
<accession>A0A810MYL5</accession>
<reference evidence="4" key="1">
    <citation type="submission" date="2020-08" db="EMBL/GenBank/DDBJ databases">
        <title>Whole genome shotgun sequence of Polymorphospora rubra NBRC 101157.</title>
        <authorList>
            <person name="Komaki H."/>
            <person name="Tamura T."/>
        </authorList>
    </citation>
    <scope>NUCLEOTIDE SEQUENCE</scope>
    <source>
        <strain evidence="4">NBRC 101157</strain>
    </source>
</reference>
<dbReference type="KEGG" id="pry:Prubr_14890"/>
<dbReference type="Gene3D" id="2.70.70.10">
    <property type="entry name" value="Glucose Permease (Domain IIA)"/>
    <property type="match status" value="1"/>
</dbReference>
<feature type="compositionally biased region" description="Polar residues" evidence="1">
    <location>
        <begin position="1"/>
        <end position="13"/>
    </location>
</feature>
<dbReference type="PANTHER" id="PTHR21666">
    <property type="entry name" value="PEPTIDASE-RELATED"/>
    <property type="match status" value="1"/>
</dbReference>
<feature type="region of interest" description="Disordered" evidence="1">
    <location>
        <begin position="1"/>
        <end position="72"/>
    </location>
</feature>
<feature type="transmembrane region" description="Helical" evidence="2">
    <location>
        <begin position="73"/>
        <end position="94"/>
    </location>
</feature>
<feature type="domain" description="M23ase beta-sheet core" evidence="3">
    <location>
        <begin position="206"/>
        <end position="302"/>
    </location>
</feature>
<evidence type="ECO:0000256" key="2">
    <source>
        <dbReference type="SAM" id="Phobius"/>
    </source>
</evidence>
<dbReference type="CDD" id="cd12797">
    <property type="entry name" value="M23_peptidase"/>
    <property type="match status" value="1"/>
</dbReference>
<dbReference type="InterPro" id="IPR050570">
    <property type="entry name" value="Cell_wall_metabolism_enzyme"/>
</dbReference>
<sequence length="315" mass="32462">MPSSPAGQTNISGSAPHDHGGSRRAGKQHPDSNAGDRAATGGARHRRPGGRRLPSGRDLLDSGRRRLRGRRPVVALAATAILGVGLAGATAAAGGGDDTPAATSVTADARDRERAAERADRAQREAPTTAPVETGSPTADIPEPKAAPAEEQPQSSSPSAEPERTQSAPQRAAAPAPTSAAPKADWVNPMPGAATTSCYGQRWGTLHAGIDLAEPANTPIHAAGAGTVTIVGWAYAGYGISVVIDHGNNVFTHYAHQNRTAVEVGQRVNAGQVIGYEGSTGDSTGPHLHFEVHLGMWNQVDPAPWMRERGVDLGC</sequence>
<dbReference type="Pfam" id="PF01551">
    <property type="entry name" value="Peptidase_M23"/>
    <property type="match status" value="1"/>
</dbReference>
<keyword evidence="2" id="KW-1133">Transmembrane helix</keyword>
<dbReference type="InterPro" id="IPR016047">
    <property type="entry name" value="M23ase_b-sheet_dom"/>
</dbReference>